<dbReference type="SUPFAM" id="SSF88723">
    <property type="entry name" value="PIN domain-like"/>
    <property type="match status" value="1"/>
</dbReference>
<keyword evidence="6" id="KW-0800">Toxin</keyword>
<comment type="similarity">
    <text evidence="6">Belongs to the PINc/VapC protein family.</text>
</comment>
<dbReference type="RefSeq" id="WP_336404614.1">
    <property type="nucleotide sequence ID" value="NZ_JBAPLU010000011.1"/>
</dbReference>
<evidence type="ECO:0000256" key="1">
    <source>
        <dbReference type="ARBA" id="ARBA00022649"/>
    </source>
</evidence>
<dbReference type="EMBL" id="JBAPLU010000011">
    <property type="protein sequence ID" value="MEI4272486.1"/>
    <property type="molecule type" value="Genomic_DNA"/>
</dbReference>
<keyword evidence="4 6" id="KW-0378">Hydrolase</keyword>
<dbReference type="Proteomes" id="UP001361570">
    <property type="component" value="Unassembled WGS sequence"/>
</dbReference>
<dbReference type="CDD" id="cd09873">
    <property type="entry name" value="PIN_Pae0151-like"/>
    <property type="match status" value="1"/>
</dbReference>
<evidence type="ECO:0000256" key="3">
    <source>
        <dbReference type="ARBA" id="ARBA00022723"/>
    </source>
</evidence>
<keyword evidence="9" id="KW-1185">Reference proteome</keyword>
<dbReference type="InterPro" id="IPR022907">
    <property type="entry name" value="VapC_family"/>
</dbReference>
<feature type="binding site" evidence="6">
    <location>
        <position position="93"/>
    </location>
    <ligand>
        <name>Mg(2+)</name>
        <dbReference type="ChEBI" id="CHEBI:18420"/>
    </ligand>
</feature>
<comment type="function">
    <text evidence="6">Toxic component of a toxin-antitoxin (TA) system. An RNase.</text>
</comment>
<comment type="caution">
    <text evidence="8">The sequence shown here is derived from an EMBL/GenBank/DDBJ whole genome shotgun (WGS) entry which is preliminary data.</text>
</comment>
<proteinExistence type="inferred from homology"/>
<dbReference type="InterPro" id="IPR002716">
    <property type="entry name" value="PIN_dom"/>
</dbReference>
<evidence type="ECO:0000256" key="5">
    <source>
        <dbReference type="ARBA" id="ARBA00022842"/>
    </source>
</evidence>
<dbReference type="InterPro" id="IPR044153">
    <property type="entry name" value="PIN_Pae0151-like"/>
</dbReference>
<keyword evidence="1 6" id="KW-1277">Toxin-antitoxin system</keyword>
<organism evidence="8 9">
    <name type="scientific">Klenkia sesuvii</name>
    <dbReference type="NCBI Taxonomy" id="3103137"/>
    <lineage>
        <taxon>Bacteria</taxon>
        <taxon>Bacillati</taxon>
        <taxon>Actinomycetota</taxon>
        <taxon>Actinomycetes</taxon>
        <taxon>Geodermatophilales</taxon>
        <taxon>Geodermatophilaceae</taxon>
        <taxon>Klenkia</taxon>
    </lineage>
</organism>
<protein>
    <recommendedName>
        <fullName evidence="6">Ribonuclease VapC</fullName>
        <shortName evidence="6">RNase VapC</shortName>
        <ecNumber evidence="6">3.1.-.-</ecNumber>
    </recommendedName>
    <alternativeName>
        <fullName evidence="6">Toxin VapC</fullName>
    </alternativeName>
</protein>
<accession>A0ABU8DUI8</accession>
<feature type="domain" description="PIN" evidence="7">
    <location>
        <begin position="2"/>
        <end position="119"/>
    </location>
</feature>
<evidence type="ECO:0000256" key="4">
    <source>
        <dbReference type="ARBA" id="ARBA00022801"/>
    </source>
</evidence>
<keyword evidence="5 6" id="KW-0460">Magnesium</keyword>
<evidence type="ECO:0000256" key="6">
    <source>
        <dbReference type="HAMAP-Rule" id="MF_00265"/>
    </source>
</evidence>
<dbReference type="HAMAP" id="MF_00265">
    <property type="entry name" value="VapC_Nob1"/>
    <property type="match status" value="1"/>
</dbReference>
<evidence type="ECO:0000256" key="2">
    <source>
        <dbReference type="ARBA" id="ARBA00022722"/>
    </source>
</evidence>
<dbReference type="Gene3D" id="3.40.50.1010">
    <property type="entry name" value="5'-nuclease"/>
    <property type="match status" value="1"/>
</dbReference>
<dbReference type="Pfam" id="PF01850">
    <property type="entry name" value="PIN"/>
    <property type="match status" value="1"/>
</dbReference>
<dbReference type="EC" id="3.1.-.-" evidence="6"/>
<dbReference type="InterPro" id="IPR029060">
    <property type="entry name" value="PIN-like_dom_sf"/>
</dbReference>
<name>A0ABU8DUI8_9ACTN</name>
<sequence length="134" mass="14041">MIAVDASVLIGQLAGSDAHHERASELLDEVRVRTLLAHQVTAAEVLVGGVRIGRGAEMSADLQRLGVEVVPTDDGAPLRLAELRVRTGLKLPDCCVLDVALQRRAALATFDDRLARVARGMGLDVVGAEPTGGA</sequence>
<keyword evidence="2 6" id="KW-0540">Nuclease</keyword>
<gene>
    <name evidence="6" type="primary">vapC</name>
    <name evidence="8" type="ORF">TEK04_12215</name>
</gene>
<evidence type="ECO:0000259" key="7">
    <source>
        <dbReference type="Pfam" id="PF01850"/>
    </source>
</evidence>
<evidence type="ECO:0000313" key="8">
    <source>
        <dbReference type="EMBL" id="MEI4272486.1"/>
    </source>
</evidence>
<feature type="binding site" evidence="6">
    <location>
        <position position="5"/>
    </location>
    <ligand>
        <name>Mg(2+)</name>
        <dbReference type="ChEBI" id="CHEBI:18420"/>
    </ligand>
</feature>
<comment type="cofactor">
    <cofactor evidence="6">
        <name>Mg(2+)</name>
        <dbReference type="ChEBI" id="CHEBI:18420"/>
    </cofactor>
</comment>
<reference evidence="8 9" key="1">
    <citation type="submission" date="2024-03" db="EMBL/GenBank/DDBJ databases">
        <title>Draft genome sequence of Klenkia sp. LSe6-5.</title>
        <authorList>
            <person name="Duangmal K."/>
            <person name="Chantavorakit T."/>
        </authorList>
    </citation>
    <scope>NUCLEOTIDE SEQUENCE [LARGE SCALE GENOMIC DNA]</scope>
    <source>
        <strain evidence="8 9">LSe6-5</strain>
    </source>
</reference>
<evidence type="ECO:0000313" key="9">
    <source>
        <dbReference type="Proteomes" id="UP001361570"/>
    </source>
</evidence>
<keyword evidence="3 6" id="KW-0479">Metal-binding</keyword>